<dbReference type="RefSeq" id="WP_253751737.1">
    <property type="nucleotide sequence ID" value="NZ_JAMZDZ010000001.1"/>
</dbReference>
<evidence type="ECO:0000313" key="1">
    <source>
        <dbReference type="EMBL" id="MFC4133104.1"/>
    </source>
</evidence>
<proteinExistence type="predicted"/>
<dbReference type="EMBL" id="JBHSAY010000009">
    <property type="protein sequence ID" value="MFC4133104.1"/>
    <property type="molecule type" value="Genomic_DNA"/>
</dbReference>
<evidence type="ECO:0000313" key="2">
    <source>
        <dbReference type="Proteomes" id="UP001595816"/>
    </source>
</evidence>
<comment type="caution">
    <text evidence="1">The sequence shown here is derived from an EMBL/GenBank/DDBJ whole genome shotgun (WGS) entry which is preliminary data.</text>
</comment>
<gene>
    <name evidence="1" type="ORF">ACFOZ4_21025</name>
</gene>
<name>A0ABV8LS60_9ACTN</name>
<dbReference type="Gene3D" id="1.25.40.10">
    <property type="entry name" value="Tetratricopeptide repeat domain"/>
    <property type="match status" value="1"/>
</dbReference>
<accession>A0ABV8LS60</accession>
<organism evidence="1 2">
    <name type="scientific">Hamadaea flava</name>
    <dbReference type="NCBI Taxonomy" id="1742688"/>
    <lineage>
        <taxon>Bacteria</taxon>
        <taxon>Bacillati</taxon>
        <taxon>Actinomycetota</taxon>
        <taxon>Actinomycetes</taxon>
        <taxon>Micromonosporales</taxon>
        <taxon>Micromonosporaceae</taxon>
        <taxon>Hamadaea</taxon>
    </lineage>
</organism>
<sequence length="317" mass="34495">MITTALARLMPLKTDPVDQYPQLVPLQKAVKAADWTGVASYFAGLPARSDKTQAVSLVSATAGAEKFLQRAVDTERDSALARTLLGARFIDIGWKARSAVYAMHVKQAQWQIFFDYLQRAERLLADATAIDPTEAAAWTQRIVTARGLSLGIDEARRRYEKAAEHSDAPYTAQRQLIQNLCPKWGGSTAELHTFAGECLASGKPGTLAGAIVADAHVEHAITNEYVRDAVLYLGKPDVVKSVTAAAAQTVLHPDFQPGFGSVGAHSVFAFALHTGGSRHAEPHFAALGNRAGSYPWDMLHQDWKKAFRQASRSARSW</sequence>
<reference evidence="2" key="1">
    <citation type="journal article" date="2019" name="Int. J. Syst. Evol. Microbiol.">
        <title>The Global Catalogue of Microorganisms (GCM) 10K type strain sequencing project: providing services to taxonomists for standard genome sequencing and annotation.</title>
        <authorList>
            <consortium name="The Broad Institute Genomics Platform"/>
            <consortium name="The Broad Institute Genome Sequencing Center for Infectious Disease"/>
            <person name="Wu L."/>
            <person name="Ma J."/>
        </authorList>
    </citation>
    <scope>NUCLEOTIDE SEQUENCE [LARGE SCALE GENOMIC DNA]</scope>
    <source>
        <strain evidence="2">CGMCC 4.7289</strain>
    </source>
</reference>
<dbReference type="InterPro" id="IPR011990">
    <property type="entry name" value="TPR-like_helical_dom_sf"/>
</dbReference>
<keyword evidence="2" id="KW-1185">Reference proteome</keyword>
<protein>
    <submittedName>
        <fullName evidence="1">Uncharacterized protein</fullName>
    </submittedName>
</protein>
<dbReference type="Proteomes" id="UP001595816">
    <property type="component" value="Unassembled WGS sequence"/>
</dbReference>